<reference evidence="1 2" key="1">
    <citation type="submission" date="2020-02" db="EMBL/GenBank/DDBJ databases">
        <title>Tigecycline-resistant Acinetobacter species from pigs and migratory birds.</title>
        <authorList>
            <person name="Chen C."/>
            <person name="Sun J."/>
            <person name="Liao X.-P."/>
            <person name="Liu Y.-H."/>
        </authorList>
    </citation>
    <scope>NUCLEOTIDE SEQUENCE [LARGE SCALE GENOMIC DNA]</scope>
    <source>
        <strain evidence="1 2">YH12207_T</strain>
    </source>
</reference>
<protein>
    <submittedName>
        <fullName evidence="1">Sel1 repeat family protein</fullName>
    </submittedName>
</protein>
<evidence type="ECO:0000313" key="2">
    <source>
        <dbReference type="Proteomes" id="UP000593966"/>
    </source>
</evidence>
<dbReference type="Pfam" id="PF08238">
    <property type="entry name" value="Sel1"/>
    <property type="match status" value="6"/>
</dbReference>
<accession>A0A7S7AIW1</accession>
<dbReference type="SUPFAM" id="SSF81901">
    <property type="entry name" value="HCP-like"/>
    <property type="match status" value="3"/>
</dbReference>
<evidence type="ECO:0000313" key="1">
    <source>
        <dbReference type="EMBL" id="QOW47451.1"/>
    </source>
</evidence>
<dbReference type="AlphaFoldDB" id="A0A7S7AIW1"/>
<dbReference type="Proteomes" id="UP000593966">
    <property type="component" value="Chromosome"/>
</dbReference>
<dbReference type="InterPro" id="IPR011990">
    <property type="entry name" value="TPR-like_helical_dom_sf"/>
</dbReference>
<dbReference type="SMART" id="SM00671">
    <property type="entry name" value="SEL1"/>
    <property type="match status" value="7"/>
</dbReference>
<gene>
    <name evidence="1" type="ORF">G0028_17050</name>
</gene>
<name>A0A7S7AIW1_9GAMM</name>
<organism evidence="1 2">
    <name type="scientific">Acinetobacter piscicola</name>
    <dbReference type="NCBI Taxonomy" id="2006115"/>
    <lineage>
        <taxon>Bacteria</taxon>
        <taxon>Pseudomonadati</taxon>
        <taxon>Pseudomonadota</taxon>
        <taxon>Gammaproteobacteria</taxon>
        <taxon>Moraxellales</taxon>
        <taxon>Moraxellaceae</taxon>
        <taxon>Acinetobacter</taxon>
    </lineage>
</organism>
<sequence>MSDIKIENKKSLQSKDVVHYGDDHAVNYQHILYLEKQGAAKTDQDAQQRVDILVNASNDNFAAASMLLGQWHFLGHYVEQNIESAVLFFKHAAKLGDALAMVELAHIGRQALSANVSAEEGLNYLQQALDLKHPEAIYMSALNILQNDAEAALNLLLNNYQQHQHEMSLKTCIENLAFDPNVVIEQLENLAQNDHFASALVAFQYFKQGNDKKAFKYAQKAQEHNDAYGCYVRALIEEKDPKGDPDVAYEFLGKAAQLGHIEACYWYGIETLRKAERAQDEAETLQLNQRACQFLQVAALHGDVAAKFYYGQCLRMGIGIEKNPDEGIQWLDQAAQQGNTDAQFELAMLLNPEDPRHVALLSAAAKNAHVQAMLCMAIYEQQKQQFGQAIQWLDLAQQAKSARASYLLARMYRAGQGVDVDLKHVVTLLQQAAEGGDVDAYFELYQAYSQGLGIRKNKKNAEKYLALAQQNQHIEACAIAL</sequence>
<dbReference type="PANTHER" id="PTHR11102:SF160">
    <property type="entry name" value="ERAD-ASSOCIATED E3 UBIQUITIN-PROTEIN LIGASE COMPONENT HRD3"/>
    <property type="match status" value="1"/>
</dbReference>
<dbReference type="Gene3D" id="1.25.40.10">
    <property type="entry name" value="Tetratricopeptide repeat domain"/>
    <property type="match status" value="3"/>
</dbReference>
<keyword evidence="2" id="KW-1185">Reference proteome</keyword>
<dbReference type="InterPro" id="IPR006597">
    <property type="entry name" value="Sel1-like"/>
</dbReference>
<dbReference type="RefSeq" id="WP_180046325.1">
    <property type="nucleotide sequence ID" value="NZ_CP048659.1"/>
</dbReference>
<dbReference type="InterPro" id="IPR050767">
    <property type="entry name" value="Sel1_AlgK"/>
</dbReference>
<proteinExistence type="predicted"/>
<dbReference type="PANTHER" id="PTHR11102">
    <property type="entry name" value="SEL-1-LIKE PROTEIN"/>
    <property type="match status" value="1"/>
</dbReference>
<dbReference type="EMBL" id="CP048659">
    <property type="protein sequence ID" value="QOW47451.1"/>
    <property type="molecule type" value="Genomic_DNA"/>
</dbReference>